<dbReference type="InterPro" id="IPR055409">
    <property type="entry name" value="Beta-prop_FAM234A_B"/>
</dbReference>
<evidence type="ECO:0000256" key="1">
    <source>
        <dbReference type="ARBA" id="ARBA00004167"/>
    </source>
</evidence>
<proteinExistence type="predicted"/>
<dbReference type="RefSeq" id="WP_066310819.1">
    <property type="nucleotide sequence ID" value="NZ_LQRT01000002.1"/>
</dbReference>
<reference evidence="6 7" key="1">
    <citation type="submission" date="2016-01" db="EMBL/GenBank/DDBJ databases">
        <title>The draft genome sequence of Aquimarina sp. RZW4-3-2.</title>
        <authorList>
            <person name="Wang Y."/>
        </authorList>
    </citation>
    <scope>NUCLEOTIDE SEQUENCE [LARGE SCALE GENOMIC DNA]</scope>
    <source>
        <strain evidence="6 7">RZW4-3-2</strain>
    </source>
</reference>
<keyword evidence="3" id="KW-1133">Transmembrane helix</keyword>
<dbReference type="PANTHER" id="PTHR21419">
    <property type="match status" value="1"/>
</dbReference>
<comment type="subcellular location">
    <subcellularLocation>
        <location evidence="1">Membrane</location>
        <topology evidence="1">Single-pass membrane protein</topology>
    </subcellularLocation>
</comment>
<dbReference type="PANTHER" id="PTHR21419:SF30">
    <property type="entry name" value="IG-LIKE DOMAIN-CONTAINING PROTEIN"/>
    <property type="match status" value="1"/>
</dbReference>
<evidence type="ECO:0000313" key="7">
    <source>
        <dbReference type="Proteomes" id="UP000076715"/>
    </source>
</evidence>
<accession>A0A162CXU0</accession>
<dbReference type="EMBL" id="LQRT01000002">
    <property type="protein sequence ID" value="KZS42669.1"/>
    <property type="molecule type" value="Genomic_DNA"/>
</dbReference>
<keyword evidence="2" id="KW-0812">Transmembrane</keyword>
<evidence type="ECO:0000256" key="4">
    <source>
        <dbReference type="ARBA" id="ARBA00023136"/>
    </source>
</evidence>
<evidence type="ECO:0000256" key="2">
    <source>
        <dbReference type="ARBA" id="ARBA00022692"/>
    </source>
</evidence>
<dbReference type="Proteomes" id="UP000076715">
    <property type="component" value="Unassembled WGS sequence"/>
</dbReference>
<keyword evidence="4" id="KW-0472">Membrane</keyword>
<dbReference type="AlphaFoldDB" id="A0A162CXU0"/>
<dbReference type="GO" id="GO:0016020">
    <property type="term" value="C:membrane"/>
    <property type="evidence" value="ECO:0007669"/>
    <property type="project" value="UniProtKB-SubCell"/>
</dbReference>
<organism evidence="6 7">
    <name type="scientific">Aquimarina aggregata</name>
    <dbReference type="NCBI Taxonomy" id="1642818"/>
    <lineage>
        <taxon>Bacteria</taxon>
        <taxon>Pseudomonadati</taxon>
        <taxon>Bacteroidota</taxon>
        <taxon>Flavobacteriia</taxon>
        <taxon>Flavobacteriales</taxon>
        <taxon>Flavobacteriaceae</taxon>
        <taxon>Aquimarina</taxon>
    </lineage>
</organism>
<protein>
    <recommendedName>
        <fullName evidence="5">FAM234A/B beta-propeller domain-containing protein</fullName>
    </recommendedName>
</protein>
<dbReference type="InterPro" id="IPR028994">
    <property type="entry name" value="Integrin_alpha_N"/>
</dbReference>
<evidence type="ECO:0000256" key="3">
    <source>
        <dbReference type="ARBA" id="ARBA00022989"/>
    </source>
</evidence>
<dbReference type="Pfam" id="PF23727">
    <property type="entry name" value="Beta-prop_FAM234A_B"/>
    <property type="match status" value="1"/>
</dbReference>
<dbReference type="InterPro" id="IPR045232">
    <property type="entry name" value="FAM234"/>
</dbReference>
<gene>
    <name evidence="6" type="ORF">AWE51_04260</name>
</gene>
<evidence type="ECO:0000313" key="6">
    <source>
        <dbReference type="EMBL" id="KZS42669.1"/>
    </source>
</evidence>
<name>A0A162CXU0_9FLAO</name>
<dbReference type="InterPro" id="IPR015943">
    <property type="entry name" value="WD40/YVTN_repeat-like_dom_sf"/>
</dbReference>
<dbReference type="SUPFAM" id="SSF69318">
    <property type="entry name" value="Integrin alpha N-terminal domain"/>
    <property type="match status" value="1"/>
</dbReference>
<dbReference type="Gene3D" id="2.130.10.10">
    <property type="entry name" value="YVTN repeat-like/Quinoprotein amine dehydrogenase"/>
    <property type="match status" value="1"/>
</dbReference>
<comment type="caution">
    <text evidence="6">The sequence shown here is derived from an EMBL/GenBank/DDBJ whole genome shotgun (WGS) entry which is preliminary data.</text>
</comment>
<evidence type="ECO:0000259" key="5">
    <source>
        <dbReference type="Pfam" id="PF23727"/>
    </source>
</evidence>
<dbReference type="OrthoDB" id="9816120at2"/>
<sequence length="502" mass="55672">MKKYILGLAILCLVAILTFVFWPKEKDFEANSWEKEIKEIGFTSSPRATDLNNDGIKDIILGGAGTEFDSIQHGVIALDGRNGELLWKVPARNQVISSAILKDINNDGVDDVFIGGRSAILYAINGATGKLFWEYLPNLKDMDLVNDPKLLNFYSPQFLPDVDNDNVHDILVSFGGFVKAMPYDNTVRPSGKLMIVSGKTGKLLHSIDMPDGKETYMSPIVHKFKNDNDISIIFGSGGETIRGNLYKIYLRDLLTNSGSKAQILAKGIKKGFIAPPVLVDVNKDGIKDIVANAVEGKTFCINGKTNEELWVVSLDDKFHVYTVPAIGNFVGDDEVPDFYSGFSFAPWSEERQAVHILIDGKEGKLVSADTIGVFQYASSTVYNFINNDFDEALVATNEYGVIPNSGFDAKFYLNGLKVLNFKDKSYVSLRPLKVGSNLGTTPLITDIDNDGWLDIISCYSKDGQNLYSFKNGIIERTELKVKKRAPIDWGEYMGPQYNGVWR</sequence>
<feature type="domain" description="FAM234A/B beta-propeller" evidence="5">
    <location>
        <begin position="71"/>
        <end position="214"/>
    </location>
</feature>
<keyword evidence="7" id="KW-1185">Reference proteome</keyword>
<dbReference type="STRING" id="1642818.AWE51_04260"/>